<dbReference type="InterPro" id="IPR013216">
    <property type="entry name" value="Methyltransf_11"/>
</dbReference>
<dbReference type="Pfam" id="PF08241">
    <property type="entry name" value="Methyltransf_11"/>
    <property type="match status" value="1"/>
</dbReference>
<protein>
    <submittedName>
        <fullName evidence="2">Methyltransferase domain-containing protein</fullName>
    </submittedName>
</protein>
<feature type="domain" description="Methyltransferase type 11" evidence="1">
    <location>
        <begin position="38"/>
        <end position="74"/>
    </location>
</feature>
<proteinExistence type="predicted"/>
<keyword evidence="2" id="KW-0808">Transferase</keyword>
<dbReference type="Proteomes" id="UP000482487">
    <property type="component" value="Unassembled WGS sequence"/>
</dbReference>
<dbReference type="Gene3D" id="3.40.50.150">
    <property type="entry name" value="Vaccinia Virus protein VP39"/>
    <property type="match status" value="1"/>
</dbReference>
<dbReference type="AlphaFoldDB" id="A0A7C9MKX6"/>
<sequence>MLRLLNLGCGRAYHPDWVNLDFTPCPPHVLGYDLSQGIPFPDGLFDVVYHSHVLEHFSQVDATRFLRECLRVFRTWWRTEWLADSPPRGILRPWRNLSLSCATCRPRKPSGCGCAAVRPSWPGSPSCTRRGLTRNFMNRCLYRIGTSACEDQIPATGMDNANSNR</sequence>
<keyword evidence="2" id="KW-0489">Methyltransferase</keyword>
<dbReference type="InterPro" id="IPR029063">
    <property type="entry name" value="SAM-dependent_MTases_sf"/>
</dbReference>
<dbReference type="SUPFAM" id="SSF53335">
    <property type="entry name" value="S-adenosyl-L-methionine-dependent methyltransferases"/>
    <property type="match status" value="1"/>
</dbReference>
<keyword evidence="3" id="KW-1185">Reference proteome</keyword>
<gene>
    <name evidence="2" type="ORF">GTA51_16145</name>
</gene>
<organism evidence="2 3">
    <name type="scientific">Solidesulfovibrio aerotolerans</name>
    <dbReference type="NCBI Taxonomy" id="295255"/>
    <lineage>
        <taxon>Bacteria</taxon>
        <taxon>Pseudomonadati</taxon>
        <taxon>Thermodesulfobacteriota</taxon>
        <taxon>Desulfovibrionia</taxon>
        <taxon>Desulfovibrionales</taxon>
        <taxon>Desulfovibrionaceae</taxon>
        <taxon>Solidesulfovibrio</taxon>
    </lineage>
</organism>
<reference evidence="2 3" key="1">
    <citation type="submission" date="2020-01" db="EMBL/GenBank/DDBJ databases">
        <title>Genome sequence of Desulfovibrio aerotolerans DSM 16695(T).</title>
        <authorList>
            <person name="Karnachuk O."/>
            <person name="Avakyan M."/>
            <person name="Mardanov A."/>
            <person name="Kadnikov V."/>
            <person name="Ravin N."/>
        </authorList>
    </citation>
    <scope>NUCLEOTIDE SEQUENCE [LARGE SCALE GENOMIC DNA]</scope>
    <source>
        <strain evidence="2 3">DSM 16695</strain>
    </source>
</reference>
<comment type="caution">
    <text evidence="2">The sequence shown here is derived from an EMBL/GenBank/DDBJ whole genome shotgun (WGS) entry which is preliminary data.</text>
</comment>
<dbReference type="GO" id="GO:0008757">
    <property type="term" value="F:S-adenosylmethionine-dependent methyltransferase activity"/>
    <property type="evidence" value="ECO:0007669"/>
    <property type="project" value="InterPro"/>
</dbReference>
<accession>A0A7C9MKX6</accession>
<name>A0A7C9MKX6_9BACT</name>
<evidence type="ECO:0000313" key="2">
    <source>
        <dbReference type="EMBL" id="MYL84649.1"/>
    </source>
</evidence>
<dbReference type="GO" id="GO:0032259">
    <property type="term" value="P:methylation"/>
    <property type="evidence" value="ECO:0007669"/>
    <property type="project" value="UniProtKB-KW"/>
</dbReference>
<evidence type="ECO:0000313" key="3">
    <source>
        <dbReference type="Proteomes" id="UP000482487"/>
    </source>
</evidence>
<evidence type="ECO:0000259" key="1">
    <source>
        <dbReference type="Pfam" id="PF08241"/>
    </source>
</evidence>
<dbReference type="OrthoDB" id="9790710at2"/>
<dbReference type="EMBL" id="WVUD01000038">
    <property type="protein sequence ID" value="MYL84649.1"/>
    <property type="molecule type" value="Genomic_DNA"/>
</dbReference>